<dbReference type="PRINTS" id="PR00742">
    <property type="entry name" value="GLHYDRLASE35"/>
</dbReference>
<proteinExistence type="inferred from homology"/>
<feature type="domain" description="Glycoside hydrolase 35 catalytic" evidence="3">
    <location>
        <begin position="16"/>
        <end position="223"/>
    </location>
</feature>
<comment type="caution">
    <text evidence="4">The sequence shown here is derived from an EMBL/GenBank/DDBJ whole genome shotgun (WGS) entry which is preliminary data.</text>
</comment>
<gene>
    <name evidence="4" type="ORF">CBZ_06000</name>
</gene>
<dbReference type="AlphaFoldDB" id="A0A402DN29"/>
<dbReference type="EMBL" id="BIMR01000030">
    <property type="protein sequence ID" value="GCE75544.1"/>
    <property type="molecule type" value="Genomic_DNA"/>
</dbReference>
<dbReference type="PANTHER" id="PTHR23421">
    <property type="entry name" value="BETA-GALACTOSIDASE RELATED"/>
    <property type="match status" value="1"/>
</dbReference>
<dbReference type="Proteomes" id="UP000289954">
    <property type="component" value="Unassembled WGS sequence"/>
</dbReference>
<name>A0A402DN29_9CELL</name>
<evidence type="ECO:0000313" key="5">
    <source>
        <dbReference type="Proteomes" id="UP000289954"/>
    </source>
</evidence>
<dbReference type="Gene3D" id="3.20.20.80">
    <property type="entry name" value="Glycosidases"/>
    <property type="match status" value="1"/>
</dbReference>
<keyword evidence="5" id="KW-1185">Reference proteome</keyword>
<evidence type="ECO:0000256" key="1">
    <source>
        <dbReference type="ARBA" id="ARBA00009809"/>
    </source>
</evidence>
<dbReference type="InterPro" id="IPR001944">
    <property type="entry name" value="Glycoside_Hdrlase_35"/>
</dbReference>
<dbReference type="SUPFAM" id="SSF51445">
    <property type="entry name" value="(Trans)glycosidases"/>
    <property type="match status" value="1"/>
</dbReference>
<evidence type="ECO:0000256" key="2">
    <source>
        <dbReference type="RuleBase" id="RU003679"/>
    </source>
</evidence>
<evidence type="ECO:0000259" key="3">
    <source>
        <dbReference type="Pfam" id="PF01301"/>
    </source>
</evidence>
<evidence type="ECO:0000313" key="4">
    <source>
        <dbReference type="EMBL" id="GCE75544.1"/>
    </source>
</evidence>
<dbReference type="InterPro" id="IPR017853">
    <property type="entry name" value="GH"/>
</dbReference>
<dbReference type="RefSeq" id="WP_130780147.1">
    <property type="nucleotide sequence ID" value="NZ_BIMR01000030.1"/>
</dbReference>
<dbReference type="GO" id="GO:0005975">
    <property type="term" value="P:carbohydrate metabolic process"/>
    <property type="evidence" value="ECO:0007669"/>
    <property type="project" value="InterPro"/>
</dbReference>
<accession>A0A402DN29</accession>
<organism evidence="4 5">
    <name type="scientific">Cellulomonas biazotea</name>
    <dbReference type="NCBI Taxonomy" id="1709"/>
    <lineage>
        <taxon>Bacteria</taxon>
        <taxon>Bacillati</taxon>
        <taxon>Actinomycetota</taxon>
        <taxon>Actinomycetes</taxon>
        <taxon>Micrococcales</taxon>
        <taxon>Cellulomonadaceae</taxon>
        <taxon>Cellulomonas</taxon>
    </lineage>
</organism>
<protein>
    <recommendedName>
        <fullName evidence="3">Glycoside hydrolase 35 catalytic domain-containing protein</fullName>
    </recommendedName>
</protein>
<dbReference type="OrthoDB" id="9813184at2"/>
<comment type="similarity">
    <text evidence="1 2">Belongs to the glycosyl hydrolase 35 family.</text>
</comment>
<dbReference type="InterPro" id="IPR031330">
    <property type="entry name" value="Gly_Hdrlase_35_cat"/>
</dbReference>
<dbReference type="GO" id="GO:0004553">
    <property type="term" value="F:hydrolase activity, hydrolyzing O-glycosyl compounds"/>
    <property type="evidence" value="ECO:0007669"/>
    <property type="project" value="InterPro"/>
</dbReference>
<reference evidence="4 5" key="1">
    <citation type="submission" date="2019-01" db="EMBL/GenBank/DDBJ databases">
        <title>Draft genome sequence of Cellulomonas takizawaensis strain TKZ-21.</title>
        <authorList>
            <person name="Yamamura H."/>
            <person name="Hayashi T."/>
            <person name="Hamada M."/>
            <person name="Serisawa Y."/>
            <person name="Matsuyama K."/>
            <person name="Nakagawa Y."/>
            <person name="Otoguro M."/>
            <person name="Yanagida F."/>
            <person name="Hayakawa M."/>
        </authorList>
    </citation>
    <scope>NUCLEOTIDE SEQUENCE [LARGE SCALE GENOMIC DNA]</scope>
    <source>
        <strain evidence="4 5">NBRC12680</strain>
    </source>
</reference>
<sequence length="874" mass="92074">MTTDLDARLGLTTSGLVLDGEERVLLCASLFYFRLPRETWAARLAQVRASGYTVVDVYLPWNFHELAPGEWDFTGRRDVGEFLDLAHDAGLAVIARPGPYICSEWDGGALPAWLTLTPGLRLRQAEPQYLAAVRTWFDRALPILAARQHGRGGSVVAVQLENELDFFDTADRHAYVGALRDLALEHGLTVPLIACAGQGDAAGATGDVDGVVPAFNFYPSDSSTAVEPEVRRYADLLAERGLPLLVTETNRAHVTLRRLLVSGARVLAPYLQASGYDFGFTPSTGNWGVPGGFMTHDYDFGGYLSPVGEPRPEMVEARVLAAVTRTLGARLARAVPVAASGAYSTAAPTSASPSALLLDGGGSLLGVTNLGDDAALAVLAAAGGLPDATVTLPPRSCTLVLRDLPLDGYGLDGTLVLATADLVGAGPDGLELAAHGPSVLALRASVGGGDVVPVALDAPQPGVPVRTTVHDGATTWHVVVRHPQDVPGPDGTRYPAPAAPAVRGALAAAEATRVAAARLLDLPTRTGVTTTYDLPPASEEVGVHRGRTHYSVDVTGVTELLVTGAADIVDLVLDGRPLPTRAAFGATEVVPLHGVTRLDATVETWGHPNFDDVRLPAMRMGSLRGLGRVWSVVGREDVHALWTVEGDDQWAGDPAPLRTLGGWSSTRVGRPITYRRSLDVDGTHAYALHVDGVPGSVQVTVDGTERLVTALDPWVHLAPGEGRDVAVTLPHTPGAFGPTTTLLRLVPVRGWQVEGQSDRDLLALAAAPATSTDVTLPLALAPGDERWLDVDVPPGGCSVRFEGTHVRVAAYAHGELLGRVWLDDDARPRFTGGDPGRIWLPASWNGGTIRLAVRATVGRTEPALVAVLVTPSKE</sequence>
<dbReference type="Pfam" id="PF01301">
    <property type="entry name" value="Glyco_hydro_35"/>
    <property type="match status" value="1"/>
</dbReference>